<accession>A0A814WGX4</accession>
<gene>
    <name evidence="1" type="ORF">GPM918_LOCUS23786</name>
    <name evidence="2" type="ORF">SRO942_LOCUS23785</name>
</gene>
<reference evidence="1" key="1">
    <citation type="submission" date="2021-02" db="EMBL/GenBank/DDBJ databases">
        <authorList>
            <person name="Nowell W R."/>
        </authorList>
    </citation>
    <scope>NUCLEOTIDE SEQUENCE</scope>
</reference>
<evidence type="ECO:0000313" key="3">
    <source>
        <dbReference type="Proteomes" id="UP000663829"/>
    </source>
</evidence>
<dbReference type="Proteomes" id="UP000681722">
    <property type="component" value="Unassembled WGS sequence"/>
</dbReference>
<protein>
    <submittedName>
        <fullName evidence="1">Uncharacterized protein</fullName>
    </submittedName>
</protein>
<proteinExistence type="predicted"/>
<evidence type="ECO:0000313" key="2">
    <source>
        <dbReference type="EMBL" id="CAF3966763.1"/>
    </source>
</evidence>
<sequence length="12" mass="1202">MTPPPAGNMESA</sequence>
<evidence type="ECO:0000313" key="1">
    <source>
        <dbReference type="EMBL" id="CAF1202347.1"/>
    </source>
</evidence>
<organism evidence="1 3">
    <name type="scientific">Didymodactylos carnosus</name>
    <dbReference type="NCBI Taxonomy" id="1234261"/>
    <lineage>
        <taxon>Eukaryota</taxon>
        <taxon>Metazoa</taxon>
        <taxon>Spiralia</taxon>
        <taxon>Gnathifera</taxon>
        <taxon>Rotifera</taxon>
        <taxon>Eurotatoria</taxon>
        <taxon>Bdelloidea</taxon>
        <taxon>Philodinida</taxon>
        <taxon>Philodinidae</taxon>
        <taxon>Didymodactylos</taxon>
    </lineage>
</organism>
<dbReference type="EMBL" id="CAJNOQ010008626">
    <property type="protein sequence ID" value="CAF1202347.1"/>
    <property type="molecule type" value="Genomic_DNA"/>
</dbReference>
<dbReference type="Proteomes" id="UP000663829">
    <property type="component" value="Unassembled WGS sequence"/>
</dbReference>
<feature type="non-terminal residue" evidence="1">
    <location>
        <position position="12"/>
    </location>
</feature>
<comment type="caution">
    <text evidence="1">The sequence shown here is derived from an EMBL/GenBank/DDBJ whole genome shotgun (WGS) entry which is preliminary data.</text>
</comment>
<name>A0A814WGX4_9BILA</name>
<dbReference type="EMBL" id="CAJOBC010008627">
    <property type="protein sequence ID" value="CAF3966763.1"/>
    <property type="molecule type" value="Genomic_DNA"/>
</dbReference>
<keyword evidence="3" id="KW-1185">Reference proteome</keyword>